<evidence type="ECO:0000256" key="3">
    <source>
        <dbReference type="SAM" id="Phobius"/>
    </source>
</evidence>
<evidence type="ECO:0000313" key="6">
    <source>
        <dbReference type="Proteomes" id="UP000190135"/>
    </source>
</evidence>
<evidence type="ECO:0000256" key="2">
    <source>
        <dbReference type="ARBA" id="ARBA00023315"/>
    </source>
</evidence>
<dbReference type="PROSITE" id="PS51186">
    <property type="entry name" value="GNAT"/>
    <property type="match status" value="1"/>
</dbReference>
<evidence type="ECO:0000259" key="4">
    <source>
        <dbReference type="PROSITE" id="PS51186"/>
    </source>
</evidence>
<gene>
    <name evidence="5" type="ORF">SAMN05428963_11915</name>
</gene>
<dbReference type="InterPro" id="IPR050832">
    <property type="entry name" value="Bact_Acetyltransf"/>
</dbReference>
<dbReference type="AlphaFoldDB" id="A0A1T4T4J5"/>
<sequence>MNAPLKIDPDRVFSIRPASPADGPMLSAMIRALAAQHGDVARGSAQTLLIDAFGFEPWIRILVAEAAGALIGYAILLPTYAAHFGERGMNLHHLFVADGWRGKGVGKELVRAGTALAQAQGCAFFTTGSHADNTPAHAFYEAIGFSVDNRPTVHFSQRLTA</sequence>
<keyword evidence="3" id="KW-0472">Membrane</keyword>
<dbReference type="GO" id="GO:0016747">
    <property type="term" value="F:acyltransferase activity, transferring groups other than amino-acyl groups"/>
    <property type="evidence" value="ECO:0007669"/>
    <property type="project" value="InterPro"/>
</dbReference>
<dbReference type="CDD" id="cd04301">
    <property type="entry name" value="NAT_SF"/>
    <property type="match status" value="1"/>
</dbReference>
<keyword evidence="2" id="KW-0012">Acyltransferase</keyword>
<name>A0A1T4T4J5_9HYPH</name>
<dbReference type="InterPro" id="IPR000182">
    <property type="entry name" value="GNAT_dom"/>
</dbReference>
<dbReference type="SUPFAM" id="SSF55729">
    <property type="entry name" value="Acyl-CoA N-acyltransferases (Nat)"/>
    <property type="match status" value="1"/>
</dbReference>
<dbReference type="Gene3D" id="3.40.630.30">
    <property type="match status" value="1"/>
</dbReference>
<accession>A0A1T4T4J5</accession>
<reference evidence="6" key="1">
    <citation type="submission" date="2017-02" db="EMBL/GenBank/DDBJ databases">
        <authorList>
            <person name="Varghese N."/>
            <person name="Submissions S."/>
        </authorList>
    </citation>
    <scope>NUCLEOTIDE SEQUENCE [LARGE SCALE GENOMIC DNA]</scope>
    <source>
        <strain evidence="6">USBA 369</strain>
    </source>
</reference>
<dbReference type="RefSeq" id="WP_078710102.1">
    <property type="nucleotide sequence ID" value="NZ_FUXL01000019.1"/>
</dbReference>
<protein>
    <submittedName>
        <fullName evidence="5">N-acetylglutamate synthase, GNAT family</fullName>
    </submittedName>
</protein>
<feature type="transmembrane region" description="Helical" evidence="3">
    <location>
        <begin position="58"/>
        <end position="81"/>
    </location>
</feature>
<feature type="domain" description="N-acetyltransferase" evidence="4">
    <location>
        <begin position="13"/>
        <end position="161"/>
    </location>
</feature>
<evidence type="ECO:0000256" key="1">
    <source>
        <dbReference type="ARBA" id="ARBA00022679"/>
    </source>
</evidence>
<dbReference type="STRING" id="1365950.SAMN05428963_11915"/>
<proteinExistence type="predicted"/>
<evidence type="ECO:0000313" key="5">
    <source>
        <dbReference type="EMBL" id="SKA35424.1"/>
    </source>
</evidence>
<dbReference type="Proteomes" id="UP000190135">
    <property type="component" value="Unassembled WGS sequence"/>
</dbReference>
<keyword evidence="6" id="KW-1185">Reference proteome</keyword>
<dbReference type="Pfam" id="PF00583">
    <property type="entry name" value="Acetyltransf_1"/>
    <property type="match status" value="1"/>
</dbReference>
<dbReference type="OrthoDB" id="7651332at2"/>
<dbReference type="InterPro" id="IPR016181">
    <property type="entry name" value="Acyl_CoA_acyltransferase"/>
</dbReference>
<dbReference type="EMBL" id="FUXL01000019">
    <property type="protein sequence ID" value="SKA35424.1"/>
    <property type="molecule type" value="Genomic_DNA"/>
</dbReference>
<keyword evidence="3" id="KW-0812">Transmembrane</keyword>
<keyword evidence="1" id="KW-0808">Transferase</keyword>
<keyword evidence="3" id="KW-1133">Transmembrane helix</keyword>
<organism evidence="5 6">
    <name type="scientific">Consotaella salsifontis</name>
    <dbReference type="NCBI Taxonomy" id="1365950"/>
    <lineage>
        <taxon>Bacteria</taxon>
        <taxon>Pseudomonadati</taxon>
        <taxon>Pseudomonadota</taxon>
        <taxon>Alphaproteobacteria</taxon>
        <taxon>Hyphomicrobiales</taxon>
        <taxon>Aurantimonadaceae</taxon>
        <taxon>Consotaella</taxon>
    </lineage>
</organism>
<dbReference type="PANTHER" id="PTHR43877">
    <property type="entry name" value="AMINOALKYLPHOSPHONATE N-ACETYLTRANSFERASE-RELATED-RELATED"/>
    <property type="match status" value="1"/>
</dbReference>
<dbReference type="PANTHER" id="PTHR43877:SF1">
    <property type="entry name" value="ACETYLTRANSFERASE"/>
    <property type="match status" value="1"/>
</dbReference>